<dbReference type="EMBL" id="CP092418">
    <property type="protein sequence ID" value="USD20018.1"/>
    <property type="molecule type" value="Genomic_DNA"/>
</dbReference>
<dbReference type="Gene3D" id="3.30.559.10">
    <property type="entry name" value="Chloramphenicol acetyltransferase-like domain"/>
    <property type="match status" value="1"/>
</dbReference>
<accession>A0ABY4V9Z1</accession>
<dbReference type="PANTHER" id="PTHR45527:SF1">
    <property type="entry name" value="FATTY ACID SYNTHASE"/>
    <property type="match status" value="1"/>
</dbReference>
<proteinExistence type="predicted"/>
<reference evidence="2" key="1">
    <citation type="submission" date="2022-02" db="EMBL/GenBank/DDBJ databases">
        <title>Coral-associated bacteria.</title>
        <authorList>
            <person name="Tang K."/>
            <person name="Wang X."/>
        </authorList>
    </citation>
    <scope>NUCLEOTIDE SEQUENCE</scope>
    <source>
        <strain evidence="2">SCSIO 43006</strain>
    </source>
</reference>
<dbReference type="Pfam" id="PF00668">
    <property type="entry name" value="Condensation"/>
    <property type="match status" value="1"/>
</dbReference>
<gene>
    <name evidence="2" type="ORF">MJO52_13120</name>
</gene>
<dbReference type="SUPFAM" id="SSF52777">
    <property type="entry name" value="CoA-dependent acyltransferases"/>
    <property type="match status" value="2"/>
</dbReference>
<dbReference type="InterPro" id="IPR023213">
    <property type="entry name" value="CAT-like_dom_sf"/>
</dbReference>
<name>A0ABY4V9Z1_9GAMM</name>
<feature type="domain" description="Condensation" evidence="1">
    <location>
        <begin position="35"/>
        <end position="425"/>
    </location>
</feature>
<organism evidence="2 3">
    <name type="scientific">Microbulbifer variabilis</name>
    <dbReference type="NCBI Taxonomy" id="266805"/>
    <lineage>
        <taxon>Bacteria</taxon>
        <taxon>Pseudomonadati</taxon>
        <taxon>Pseudomonadota</taxon>
        <taxon>Gammaproteobacteria</taxon>
        <taxon>Cellvibrionales</taxon>
        <taxon>Microbulbiferaceae</taxon>
        <taxon>Microbulbifer</taxon>
    </lineage>
</organism>
<evidence type="ECO:0000313" key="2">
    <source>
        <dbReference type="EMBL" id="USD20018.1"/>
    </source>
</evidence>
<dbReference type="Proteomes" id="UP001055658">
    <property type="component" value="Chromosome"/>
</dbReference>
<dbReference type="InterPro" id="IPR001242">
    <property type="entry name" value="Condensation_dom"/>
</dbReference>
<keyword evidence="3" id="KW-1185">Reference proteome</keyword>
<dbReference type="PANTHER" id="PTHR45527">
    <property type="entry name" value="NONRIBOSOMAL PEPTIDE SYNTHETASE"/>
    <property type="match status" value="1"/>
</dbReference>
<evidence type="ECO:0000313" key="3">
    <source>
        <dbReference type="Proteomes" id="UP001055658"/>
    </source>
</evidence>
<sequence length="427" mass="48875">MSGWKHAADVPLSITERSIYNLHYRKALADMIARAISIKGALQIDLFREAVQRTVNTYPIVRCRYTREPVRRIFADVELDILDVRGMSDSHVKSFLTQYSNAPIALDTDQLLSLSLIRTGEDEYIFLTKCHHIITDGISLSLLWGLILSTYLDLESGAGFRPQPEIIDYADYVGFENNYIRSQRGQKALQHWQNKLARQRGAIEVASSGKGVSLYCEDLVCTLYKKEFSHIKERARAAGVSHFVYLCAGFQQALFELLQKDFWMNTSLSLRIKREHRKVLGPMFRQVNLAVVAEETWLKKLRRMCKEIHYAVRTVYVADSIGPHGIIGNNLPAPCTYLINFLQTEVQQEGLQAIYNDASSNWVNLNERVKMRSMSLPTRITPYGIYLSLAAYGGHLHSNFVYNANCFSRDTVQKLSDRWRFILENGC</sequence>
<protein>
    <submittedName>
        <fullName evidence="2">Condensation domain-containing protein</fullName>
    </submittedName>
</protein>
<dbReference type="Gene3D" id="3.30.559.30">
    <property type="entry name" value="Nonribosomal peptide synthetase, condensation domain"/>
    <property type="match status" value="1"/>
</dbReference>
<evidence type="ECO:0000259" key="1">
    <source>
        <dbReference type="Pfam" id="PF00668"/>
    </source>
</evidence>
<dbReference type="RefSeq" id="WP_252082107.1">
    <property type="nucleotide sequence ID" value="NZ_CP092418.1"/>
</dbReference>